<dbReference type="RefSeq" id="WP_343057630.1">
    <property type="nucleotide sequence ID" value="NZ_JACHFN010000003.1"/>
</dbReference>
<dbReference type="InterPro" id="IPR000014">
    <property type="entry name" value="PAS"/>
</dbReference>
<evidence type="ECO:0000313" key="11">
    <source>
        <dbReference type="Proteomes" id="UP000525389"/>
    </source>
</evidence>
<dbReference type="InterPro" id="IPR013767">
    <property type="entry name" value="PAS_fold"/>
</dbReference>
<feature type="domain" description="PAS" evidence="8">
    <location>
        <begin position="418"/>
        <end position="471"/>
    </location>
</feature>
<dbReference type="Gene3D" id="3.30.450.20">
    <property type="entry name" value="PAS domain"/>
    <property type="match status" value="3"/>
</dbReference>
<dbReference type="InterPro" id="IPR003594">
    <property type="entry name" value="HATPase_dom"/>
</dbReference>
<gene>
    <name evidence="10" type="ORF">HNQ09_001217</name>
</gene>
<evidence type="ECO:0000256" key="2">
    <source>
        <dbReference type="ARBA" id="ARBA00012438"/>
    </source>
</evidence>
<dbReference type="EMBL" id="JACHFN010000003">
    <property type="protein sequence ID" value="MBB5233787.1"/>
    <property type="molecule type" value="Genomic_DNA"/>
</dbReference>
<dbReference type="SUPFAM" id="SSF55874">
    <property type="entry name" value="ATPase domain of HSP90 chaperone/DNA topoisomerase II/histidine kinase"/>
    <property type="match status" value="1"/>
</dbReference>
<evidence type="ECO:0000259" key="8">
    <source>
        <dbReference type="PROSITE" id="PS50112"/>
    </source>
</evidence>
<dbReference type="SMART" id="SM00388">
    <property type="entry name" value="HisKA"/>
    <property type="match status" value="1"/>
</dbReference>
<organism evidence="10 11">
    <name type="scientific">Deinococcus budaensis</name>
    <dbReference type="NCBI Taxonomy" id="1665626"/>
    <lineage>
        <taxon>Bacteria</taxon>
        <taxon>Thermotogati</taxon>
        <taxon>Deinococcota</taxon>
        <taxon>Deinococci</taxon>
        <taxon>Deinococcales</taxon>
        <taxon>Deinococcaceae</taxon>
        <taxon>Deinococcus</taxon>
    </lineage>
</organism>
<keyword evidence="11" id="KW-1185">Reference proteome</keyword>
<feature type="domain" description="PAC" evidence="9">
    <location>
        <begin position="348"/>
        <end position="400"/>
    </location>
</feature>
<feature type="region of interest" description="Disordered" evidence="6">
    <location>
        <begin position="761"/>
        <end position="793"/>
    </location>
</feature>
<protein>
    <recommendedName>
        <fullName evidence="2">histidine kinase</fullName>
        <ecNumber evidence="2">2.7.13.3</ecNumber>
    </recommendedName>
</protein>
<dbReference type="InterPro" id="IPR036097">
    <property type="entry name" value="HisK_dim/P_sf"/>
</dbReference>
<dbReference type="SMART" id="SM00086">
    <property type="entry name" value="PAC"/>
    <property type="match status" value="2"/>
</dbReference>
<dbReference type="SUPFAM" id="SSF55785">
    <property type="entry name" value="PYP-like sensor domain (PAS domain)"/>
    <property type="match status" value="3"/>
</dbReference>
<evidence type="ECO:0000256" key="4">
    <source>
        <dbReference type="ARBA" id="ARBA00022679"/>
    </source>
</evidence>
<dbReference type="InterPro" id="IPR001610">
    <property type="entry name" value="PAC"/>
</dbReference>
<dbReference type="Gene3D" id="1.10.287.130">
    <property type="match status" value="1"/>
</dbReference>
<dbReference type="InterPro" id="IPR052162">
    <property type="entry name" value="Sensor_kinase/Photoreceptor"/>
</dbReference>
<dbReference type="Pfam" id="PF00512">
    <property type="entry name" value="HisKA"/>
    <property type="match status" value="1"/>
</dbReference>
<dbReference type="Pfam" id="PF08448">
    <property type="entry name" value="PAS_4"/>
    <property type="match status" value="1"/>
</dbReference>
<accession>A0A7W8GDV3</accession>
<comment type="catalytic activity">
    <reaction evidence="1">
        <text>ATP + protein L-histidine = ADP + protein N-phospho-L-histidine.</text>
        <dbReference type="EC" id="2.7.13.3"/>
    </reaction>
</comment>
<feature type="region of interest" description="Disordered" evidence="6">
    <location>
        <begin position="1"/>
        <end position="22"/>
    </location>
</feature>
<dbReference type="Pfam" id="PF02518">
    <property type="entry name" value="HATPase_c"/>
    <property type="match status" value="1"/>
</dbReference>
<dbReference type="InterPro" id="IPR004358">
    <property type="entry name" value="Sig_transdc_His_kin-like_C"/>
</dbReference>
<keyword evidence="4" id="KW-0808">Transferase</keyword>
<comment type="caution">
    <text evidence="10">The sequence shown here is derived from an EMBL/GenBank/DDBJ whole genome shotgun (WGS) entry which is preliminary data.</text>
</comment>
<dbReference type="FunFam" id="3.30.450.20:FF:000099">
    <property type="entry name" value="Sensory box sensor histidine kinase"/>
    <property type="match status" value="1"/>
</dbReference>
<dbReference type="PANTHER" id="PTHR43304">
    <property type="entry name" value="PHYTOCHROME-LIKE PROTEIN CPH1"/>
    <property type="match status" value="1"/>
</dbReference>
<dbReference type="Proteomes" id="UP000525389">
    <property type="component" value="Unassembled WGS sequence"/>
</dbReference>
<evidence type="ECO:0000259" key="9">
    <source>
        <dbReference type="PROSITE" id="PS50113"/>
    </source>
</evidence>
<evidence type="ECO:0000256" key="3">
    <source>
        <dbReference type="ARBA" id="ARBA00022553"/>
    </source>
</evidence>
<dbReference type="GO" id="GO:0006355">
    <property type="term" value="P:regulation of DNA-templated transcription"/>
    <property type="evidence" value="ECO:0007669"/>
    <property type="project" value="InterPro"/>
</dbReference>
<dbReference type="AlphaFoldDB" id="A0A7W8GDV3"/>
<dbReference type="InterPro" id="IPR005467">
    <property type="entry name" value="His_kinase_dom"/>
</dbReference>
<name>A0A7W8GDV3_9DEIO</name>
<feature type="domain" description="Histidine kinase" evidence="7">
    <location>
        <begin position="568"/>
        <end position="782"/>
    </location>
</feature>
<dbReference type="PROSITE" id="PS50113">
    <property type="entry name" value="PAC"/>
    <property type="match status" value="2"/>
</dbReference>
<dbReference type="CDD" id="cd00082">
    <property type="entry name" value="HisKA"/>
    <property type="match status" value="1"/>
</dbReference>
<dbReference type="PANTHER" id="PTHR43304:SF1">
    <property type="entry name" value="PAC DOMAIN-CONTAINING PROTEIN"/>
    <property type="match status" value="1"/>
</dbReference>
<dbReference type="InterPro" id="IPR013655">
    <property type="entry name" value="PAS_fold_3"/>
</dbReference>
<dbReference type="SUPFAM" id="SSF47384">
    <property type="entry name" value="Homodimeric domain of signal transducing histidine kinase"/>
    <property type="match status" value="1"/>
</dbReference>
<dbReference type="InterPro" id="IPR035965">
    <property type="entry name" value="PAS-like_dom_sf"/>
</dbReference>
<sequence length="793" mass="84512">MSREARAAAPDAAGPDVERPETRPFPAQAELLGLLRALPDPVLLIEQAGPGGEAGGAWLNPAARERLGEGAGLDWTAAFVPETAQVLAAAAAQVWAGAAEVRRSVRLAGSQAPALATLTPGGPGRALLHLRDSRHPLEVAEELMDGLGLGMLVQDQEGRVLHANAAGQLLLGLDLAQMTGEAPADTRWHTVTPAGEPLPAAELPTAAALRSGQVQRDVPVGVVIPGAAGRPPETRWLNVTALPRGVPGSPQPKGVTTVFADVTGERALQEQLARSEQRYRSLVEATSQIVWITSPEGEMLGPQPGWTAFTGQTPGEYSGAGWLAMIHPEDRAATLAAWQEAVGTGRPYQTEYRLRRADGVYVPMQARGVAVTHAGGNVREWVGVNQDLSAVRAAEEHLRALNAELEDRVQARTRELADLTRFSTLLLGAAGEGIFGLDAAGRTTFANRAAAGVLGYGVERLIGSDQHALIHHHRADGQPYPPGDCPVHQTLRDGQPRRCEADVFWHAQGHAVPVSYVVTPTRDAAGAVTGAVVMFQDITERQRAQAALEAAVANLERSNHDLEQFAYIASHDLQEPLRTVGSYAELLSRRYQGQLDPRADQYLAFMGDAVERMRGLIQDLLGFARVGRVGAAPQPVALAEVLRQAEQNVQSALEETGGQLSWEADQTVPGHPGLLVQLLTNLISNGLKFHREGVAPQVRVTARTEEGQVHLRVSDNGIGIAAEYHERVFAIFQRLNSRETYPGNGMGLAICRKIAESHGGSLTLSSEPGQGSTFHLRLPLSPPLAPPQGKAPA</sequence>
<evidence type="ECO:0000259" key="7">
    <source>
        <dbReference type="PROSITE" id="PS50109"/>
    </source>
</evidence>
<dbReference type="PROSITE" id="PS50109">
    <property type="entry name" value="HIS_KIN"/>
    <property type="match status" value="1"/>
</dbReference>
<dbReference type="CDD" id="cd00130">
    <property type="entry name" value="PAS"/>
    <property type="match status" value="2"/>
</dbReference>
<dbReference type="Gene3D" id="3.30.565.10">
    <property type="entry name" value="Histidine kinase-like ATPase, C-terminal domain"/>
    <property type="match status" value="1"/>
</dbReference>
<dbReference type="PROSITE" id="PS50112">
    <property type="entry name" value="PAS"/>
    <property type="match status" value="2"/>
</dbReference>
<dbReference type="NCBIfam" id="TIGR00229">
    <property type="entry name" value="sensory_box"/>
    <property type="match status" value="2"/>
</dbReference>
<dbReference type="Pfam" id="PF00989">
    <property type="entry name" value="PAS"/>
    <property type="match status" value="1"/>
</dbReference>
<feature type="domain" description="PAC" evidence="9">
    <location>
        <begin position="497"/>
        <end position="550"/>
    </location>
</feature>
<dbReference type="FunFam" id="3.30.565.10:FF:000006">
    <property type="entry name" value="Sensor histidine kinase WalK"/>
    <property type="match status" value="1"/>
</dbReference>
<feature type="compositionally biased region" description="Polar residues" evidence="6">
    <location>
        <begin position="761"/>
        <end position="773"/>
    </location>
</feature>
<dbReference type="EC" id="2.7.13.3" evidence="2"/>
<dbReference type="Pfam" id="PF08447">
    <property type="entry name" value="PAS_3"/>
    <property type="match status" value="1"/>
</dbReference>
<feature type="domain" description="PAS" evidence="8">
    <location>
        <begin position="275"/>
        <end position="345"/>
    </location>
</feature>
<reference evidence="10 11" key="1">
    <citation type="submission" date="2020-08" db="EMBL/GenBank/DDBJ databases">
        <title>Genomic Encyclopedia of Type Strains, Phase IV (KMG-IV): sequencing the most valuable type-strain genomes for metagenomic binning, comparative biology and taxonomic classification.</title>
        <authorList>
            <person name="Goeker M."/>
        </authorList>
    </citation>
    <scope>NUCLEOTIDE SEQUENCE [LARGE SCALE GENOMIC DNA]</scope>
    <source>
        <strain evidence="10 11">DSM 101791</strain>
    </source>
</reference>
<evidence type="ECO:0000313" key="10">
    <source>
        <dbReference type="EMBL" id="MBB5233787.1"/>
    </source>
</evidence>
<dbReference type="InterPro" id="IPR000700">
    <property type="entry name" value="PAS-assoc_C"/>
</dbReference>
<dbReference type="PRINTS" id="PR00344">
    <property type="entry name" value="BCTRLSENSOR"/>
</dbReference>
<keyword evidence="3" id="KW-0597">Phosphoprotein</keyword>
<evidence type="ECO:0000256" key="1">
    <source>
        <dbReference type="ARBA" id="ARBA00000085"/>
    </source>
</evidence>
<dbReference type="InterPro" id="IPR013656">
    <property type="entry name" value="PAS_4"/>
</dbReference>
<proteinExistence type="predicted"/>
<keyword evidence="5" id="KW-0418">Kinase</keyword>
<evidence type="ECO:0000256" key="5">
    <source>
        <dbReference type="ARBA" id="ARBA00022777"/>
    </source>
</evidence>
<evidence type="ECO:0000256" key="6">
    <source>
        <dbReference type="SAM" id="MobiDB-lite"/>
    </source>
</evidence>
<dbReference type="GO" id="GO:0000155">
    <property type="term" value="F:phosphorelay sensor kinase activity"/>
    <property type="evidence" value="ECO:0007669"/>
    <property type="project" value="InterPro"/>
</dbReference>
<dbReference type="SMART" id="SM00387">
    <property type="entry name" value="HATPase_c"/>
    <property type="match status" value="1"/>
</dbReference>
<dbReference type="InterPro" id="IPR036890">
    <property type="entry name" value="HATPase_C_sf"/>
</dbReference>
<dbReference type="InterPro" id="IPR003661">
    <property type="entry name" value="HisK_dim/P_dom"/>
</dbReference>
<dbReference type="SMART" id="SM00091">
    <property type="entry name" value="PAS"/>
    <property type="match status" value="3"/>
</dbReference>